<feature type="signal peptide" evidence="1">
    <location>
        <begin position="1"/>
        <end position="18"/>
    </location>
</feature>
<evidence type="ECO:0000313" key="2">
    <source>
        <dbReference type="EMBL" id="PPQ91559.1"/>
    </source>
</evidence>
<name>A0A409XL96_PSICY</name>
<protein>
    <recommendedName>
        <fullName evidence="4">Secreted protein</fullName>
    </recommendedName>
</protein>
<evidence type="ECO:0008006" key="4">
    <source>
        <dbReference type="Google" id="ProtNLM"/>
    </source>
</evidence>
<reference evidence="2 3" key="1">
    <citation type="journal article" date="2018" name="Evol. Lett.">
        <title>Horizontal gene cluster transfer increased hallucinogenic mushroom diversity.</title>
        <authorList>
            <person name="Reynolds H.T."/>
            <person name="Vijayakumar V."/>
            <person name="Gluck-Thaler E."/>
            <person name="Korotkin H.B."/>
            <person name="Matheny P.B."/>
            <person name="Slot J.C."/>
        </authorList>
    </citation>
    <scope>NUCLEOTIDE SEQUENCE [LARGE SCALE GENOMIC DNA]</scope>
    <source>
        <strain evidence="2 3">2631</strain>
    </source>
</reference>
<sequence>MFNFIPIVIVIDIVVITRLPVPRTHISKTPRCTSTSRSTNTNTPQSLICTVLIWTVRERVVGRRVAPAGLQESSPVVFSAMSISMSM</sequence>
<dbReference type="InParanoid" id="A0A409XL96"/>
<comment type="caution">
    <text evidence="2">The sequence shown here is derived from an EMBL/GenBank/DDBJ whole genome shotgun (WGS) entry which is preliminary data.</text>
</comment>
<evidence type="ECO:0000256" key="1">
    <source>
        <dbReference type="SAM" id="SignalP"/>
    </source>
</evidence>
<keyword evidence="3" id="KW-1185">Reference proteome</keyword>
<proteinExistence type="predicted"/>
<dbReference type="AlphaFoldDB" id="A0A409XL96"/>
<accession>A0A409XL96</accession>
<evidence type="ECO:0000313" key="3">
    <source>
        <dbReference type="Proteomes" id="UP000283269"/>
    </source>
</evidence>
<keyword evidence="1" id="KW-0732">Signal</keyword>
<dbReference type="Proteomes" id="UP000283269">
    <property type="component" value="Unassembled WGS sequence"/>
</dbReference>
<dbReference type="EMBL" id="NHYD01001315">
    <property type="protein sequence ID" value="PPQ91559.1"/>
    <property type="molecule type" value="Genomic_DNA"/>
</dbReference>
<feature type="chain" id="PRO_5019545474" description="Secreted protein" evidence="1">
    <location>
        <begin position="19"/>
        <end position="87"/>
    </location>
</feature>
<gene>
    <name evidence="2" type="ORF">CVT25_008677</name>
</gene>
<organism evidence="2 3">
    <name type="scientific">Psilocybe cyanescens</name>
    <dbReference type="NCBI Taxonomy" id="93625"/>
    <lineage>
        <taxon>Eukaryota</taxon>
        <taxon>Fungi</taxon>
        <taxon>Dikarya</taxon>
        <taxon>Basidiomycota</taxon>
        <taxon>Agaricomycotina</taxon>
        <taxon>Agaricomycetes</taxon>
        <taxon>Agaricomycetidae</taxon>
        <taxon>Agaricales</taxon>
        <taxon>Agaricineae</taxon>
        <taxon>Strophariaceae</taxon>
        <taxon>Psilocybe</taxon>
    </lineage>
</organism>